<keyword evidence="9" id="KW-0808">Transferase</keyword>
<dbReference type="GO" id="GO:0015949">
    <property type="term" value="P:nucleobase-containing small molecule interconversion"/>
    <property type="evidence" value="ECO:0007669"/>
    <property type="project" value="UniProtKB-ARBA"/>
</dbReference>
<comment type="caution">
    <text evidence="9">The sequence shown here is derived from an EMBL/GenBank/DDBJ whole genome shotgun (WGS) entry which is preliminary data.</text>
</comment>
<dbReference type="GO" id="GO:0016301">
    <property type="term" value="F:kinase activity"/>
    <property type="evidence" value="ECO:0007669"/>
    <property type="project" value="UniProtKB-KW"/>
</dbReference>
<sequence length="752" mass="84475">MVQVRSPQPVNTDGSIDLGRWLDHLQTMVPALDRKVLLEACEYARSADERVKTPEGSWGNGASSHIIGLEIAEILASLKLDQDSLVAAVLYRSVREDKITLADVRQRFGPVVGKLIEGVLRMAAISASLNPRESLVLGTQVQVENLRKMLIAMVDDVRVALIKLAERTCAIRAVKNASGERRRKVAREVFDIYAPLAHRLGIGHIKWELEDVSFRYLEPEQYKQIANLLHERRVDRDLYITHVVQQLKNALADSDIKAEVKGRAKHIYSIWRKMQKKGLQFSQIHDVRAVRVMVPEVRDCYTTLGTVHSLWRHIPKEFDDYIANPKENGYRSLHTAVIGPEGKVLEVQIRTHDMHEEAELGVCAHWRYKGADVSNGPSHYEEKISWLRQVLEWHEELGDIGGLAEQLRVDIEPDRVYVFTPDGHAIDLPKGATPLDFAYRVHTEIGHGCRGAKVNGRIVPLSYSLQTGEQVEIIASKQGTPSRDWLNSNLGYVTTSRARAKIVHWFKLQARDQNVAAGKIMLERELARLDTPSVDYERLAEKANLKTAEDLFAALGAADLRLTHVVNLAQQLVEPAERGTDQFEFIPRRSSTTTTSRPGRRDDIQIQGVGNLLTQIARCCQPLPGDPIVGYITLGRGVTIHRQDCANALQLAGREPERMIQVNWGPVPEKTYPVEIFIRAYDRAGLLRDISQVLLNEKINVITVNTQSNKEDSTATMALTIEIPGLDALGRLLGRISQLPNIIDARRHRTAS</sequence>
<dbReference type="InterPro" id="IPR004095">
    <property type="entry name" value="TGS"/>
</dbReference>
<dbReference type="PROSITE" id="PS51880">
    <property type="entry name" value="TGS"/>
    <property type="match status" value="1"/>
</dbReference>
<evidence type="ECO:0000256" key="4">
    <source>
        <dbReference type="ARBA" id="ARBA00032407"/>
    </source>
</evidence>
<gene>
    <name evidence="9" type="ORF">FHR87_000063</name>
</gene>
<dbReference type="PANTHER" id="PTHR21262">
    <property type="entry name" value="GUANOSINE-3',5'-BIS DIPHOSPHATE 3'-PYROPHOSPHOHYDROLASE"/>
    <property type="match status" value="1"/>
</dbReference>
<feature type="domain" description="ACT" evidence="7">
    <location>
        <begin position="675"/>
        <end position="752"/>
    </location>
</feature>
<dbReference type="Pfam" id="PF02824">
    <property type="entry name" value="TGS"/>
    <property type="match status" value="1"/>
</dbReference>
<dbReference type="SUPFAM" id="SSF81271">
    <property type="entry name" value="TGS-like"/>
    <property type="match status" value="1"/>
</dbReference>
<comment type="pathway">
    <text evidence="2">Purine metabolism.</text>
</comment>
<dbReference type="CDD" id="cd01668">
    <property type="entry name" value="TGS_RSH"/>
    <property type="match status" value="1"/>
</dbReference>
<dbReference type="SMART" id="SM00954">
    <property type="entry name" value="RelA_SpoT"/>
    <property type="match status" value="1"/>
</dbReference>
<proteinExistence type="inferred from homology"/>
<dbReference type="SUPFAM" id="SSF81301">
    <property type="entry name" value="Nucleotidyltransferase"/>
    <property type="match status" value="1"/>
</dbReference>
<evidence type="ECO:0000256" key="1">
    <source>
        <dbReference type="ARBA" id="ARBA00019852"/>
    </source>
</evidence>
<dbReference type="Proteomes" id="UP000549250">
    <property type="component" value="Unassembled WGS sequence"/>
</dbReference>
<dbReference type="InterPro" id="IPR043519">
    <property type="entry name" value="NT_sf"/>
</dbReference>
<dbReference type="GO" id="GO:0042594">
    <property type="term" value="P:response to starvation"/>
    <property type="evidence" value="ECO:0007669"/>
    <property type="project" value="TreeGrafter"/>
</dbReference>
<dbReference type="GO" id="GO:0005886">
    <property type="term" value="C:plasma membrane"/>
    <property type="evidence" value="ECO:0007669"/>
    <property type="project" value="TreeGrafter"/>
</dbReference>
<evidence type="ECO:0000259" key="8">
    <source>
        <dbReference type="PROSITE" id="PS51880"/>
    </source>
</evidence>
<dbReference type="InterPro" id="IPR007685">
    <property type="entry name" value="RelA_SpoT"/>
</dbReference>
<dbReference type="FunFam" id="3.30.460.10:FF:000001">
    <property type="entry name" value="GTP pyrophosphokinase RelA"/>
    <property type="match status" value="1"/>
</dbReference>
<dbReference type="SUPFAM" id="SSF55021">
    <property type="entry name" value="ACT-like"/>
    <property type="match status" value="1"/>
</dbReference>
<name>A0A839T1S8_AZOMA</name>
<evidence type="ECO:0000313" key="9">
    <source>
        <dbReference type="EMBL" id="MBB3101703.1"/>
    </source>
</evidence>
<comment type="similarity">
    <text evidence="6">Belongs to the relA/spoT family.</text>
</comment>
<dbReference type="NCBIfam" id="TIGR00691">
    <property type="entry name" value="spoT_relA"/>
    <property type="match status" value="1"/>
</dbReference>
<dbReference type="InterPro" id="IPR012675">
    <property type="entry name" value="Beta-grasp_dom_sf"/>
</dbReference>
<dbReference type="Pfam" id="PF19296">
    <property type="entry name" value="RelA_AH_RIS"/>
    <property type="match status" value="1"/>
</dbReference>
<dbReference type="RefSeq" id="WP_183164703.1">
    <property type="nucleotide sequence ID" value="NZ_JACHXI010000001.1"/>
</dbReference>
<dbReference type="InterPro" id="IPR002912">
    <property type="entry name" value="ACT_dom"/>
</dbReference>
<protein>
    <recommendedName>
        <fullName evidence="1">GTP pyrophosphokinase</fullName>
    </recommendedName>
    <alternativeName>
        <fullName evidence="4">(p)ppGpp synthase</fullName>
    </alternativeName>
    <alternativeName>
        <fullName evidence="3">ATP:GTP 3'-pyrophosphotransferase</fullName>
    </alternativeName>
    <alternativeName>
        <fullName evidence="5">ppGpp synthase I</fullName>
    </alternativeName>
</protein>
<dbReference type="NCBIfam" id="NF008124">
    <property type="entry name" value="PRK10872.1"/>
    <property type="match status" value="1"/>
</dbReference>
<dbReference type="Gene3D" id="3.10.20.30">
    <property type="match status" value="1"/>
</dbReference>
<feature type="domain" description="TGS" evidence="8">
    <location>
        <begin position="414"/>
        <end position="475"/>
    </location>
</feature>
<dbReference type="InterPro" id="IPR004811">
    <property type="entry name" value="RelA/Spo_fam"/>
</dbReference>
<evidence type="ECO:0000256" key="3">
    <source>
        <dbReference type="ARBA" id="ARBA00029754"/>
    </source>
</evidence>
<accession>A0A839T1S8</accession>
<dbReference type="InterPro" id="IPR012676">
    <property type="entry name" value="TGS-like"/>
</dbReference>
<dbReference type="SUPFAM" id="SSF109604">
    <property type="entry name" value="HD-domain/PDEase-like"/>
    <property type="match status" value="1"/>
</dbReference>
<dbReference type="Gene3D" id="3.30.70.260">
    <property type="match status" value="1"/>
</dbReference>
<dbReference type="InterPro" id="IPR045865">
    <property type="entry name" value="ACT-like_dom_sf"/>
</dbReference>
<dbReference type="AlphaFoldDB" id="A0A839T1S8"/>
<evidence type="ECO:0000313" key="10">
    <source>
        <dbReference type="Proteomes" id="UP000549250"/>
    </source>
</evidence>
<keyword evidence="9" id="KW-0418">Kinase</keyword>
<dbReference type="GO" id="GO:0008893">
    <property type="term" value="F:guanosine-3',5'-bis(diphosphate) 3'-diphosphatase activity"/>
    <property type="evidence" value="ECO:0007669"/>
    <property type="project" value="TreeGrafter"/>
</dbReference>
<dbReference type="Gene3D" id="1.10.3210.10">
    <property type="entry name" value="Hypothetical protein af1432"/>
    <property type="match status" value="1"/>
</dbReference>
<dbReference type="GO" id="GO:0015969">
    <property type="term" value="P:guanosine tetraphosphate metabolic process"/>
    <property type="evidence" value="ECO:0007669"/>
    <property type="project" value="InterPro"/>
</dbReference>
<evidence type="ECO:0000259" key="7">
    <source>
        <dbReference type="PROSITE" id="PS51671"/>
    </source>
</evidence>
<evidence type="ECO:0000256" key="5">
    <source>
        <dbReference type="ARBA" id="ARBA00033308"/>
    </source>
</evidence>
<evidence type="ECO:0000256" key="6">
    <source>
        <dbReference type="RuleBase" id="RU003847"/>
    </source>
</evidence>
<dbReference type="CDD" id="cd05399">
    <property type="entry name" value="NT_Rel-Spo_like"/>
    <property type="match status" value="1"/>
</dbReference>
<dbReference type="PROSITE" id="PS51671">
    <property type="entry name" value="ACT"/>
    <property type="match status" value="1"/>
</dbReference>
<dbReference type="InterPro" id="IPR045600">
    <property type="entry name" value="RelA/SpoT_AH_RIS"/>
</dbReference>
<dbReference type="EMBL" id="JACHXI010000001">
    <property type="protein sequence ID" value="MBB3101703.1"/>
    <property type="molecule type" value="Genomic_DNA"/>
</dbReference>
<dbReference type="Pfam" id="PF13291">
    <property type="entry name" value="ACT_4"/>
    <property type="match status" value="1"/>
</dbReference>
<dbReference type="InterPro" id="IPR033655">
    <property type="entry name" value="TGS_RelA/SpoT"/>
</dbReference>
<dbReference type="PANTHER" id="PTHR21262:SF31">
    <property type="entry name" value="GTP PYROPHOSPHOKINASE"/>
    <property type="match status" value="1"/>
</dbReference>
<reference evidence="9 10" key="1">
    <citation type="submission" date="2020-08" db="EMBL/GenBank/DDBJ databases">
        <title>Genomic Encyclopedia of Type Strains, Phase III (KMG-III): the genomes of soil and plant-associated and newly described type strains.</title>
        <authorList>
            <person name="Whitman W."/>
        </authorList>
    </citation>
    <scope>NUCLEOTIDE SEQUENCE [LARGE SCALE GENOMIC DNA]</scope>
    <source>
        <strain evidence="9 10">CECT 4462</strain>
    </source>
</reference>
<evidence type="ECO:0000256" key="2">
    <source>
        <dbReference type="ARBA" id="ARBA00025704"/>
    </source>
</evidence>
<dbReference type="Pfam" id="PF13328">
    <property type="entry name" value="HD_4"/>
    <property type="match status" value="1"/>
</dbReference>
<dbReference type="CDD" id="cd04876">
    <property type="entry name" value="ACT_RelA-SpoT"/>
    <property type="match status" value="1"/>
</dbReference>
<dbReference type="Gene3D" id="3.30.460.10">
    <property type="entry name" value="Beta Polymerase, domain 2"/>
    <property type="match status" value="1"/>
</dbReference>
<comment type="function">
    <text evidence="6">In eubacteria ppGpp (guanosine 3'-diphosphate 5'-diphosphate) is a mediator of the stringent response that coordinates a variety of cellular activities in response to changes in nutritional abundance.</text>
</comment>
<organism evidence="9 10">
    <name type="scientific">Azomonas macrocytogenes</name>
    <name type="common">Azotobacter macrocytogenes</name>
    <dbReference type="NCBI Taxonomy" id="69962"/>
    <lineage>
        <taxon>Bacteria</taxon>
        <taxon>Pseudomonadati</taxon>
        <taxon>Pseudomonadota</taxon>
        <taxon>Gammaproteobacteria</taxon>
        <taxon>Pseudomonadales</taxon>
        <taxon>Pseudomonadaceae</taxon>
        <taxon>Azomonas</taxon>
    </lineage>
</organism>
<keyword evidence="10" id="KW-1185">Reference proteome</keyword>
<dbReference type="Pfam" id="PF04607">
    <property type="entry name" value="RelA_SpoT"/>
    <property type="match status" value="1"/>
</dbReference>
<dbReference type="FunFam" id="3.10.20.30:FF:000002">
    <property type="entry name" value="GTP pyrophosphokinase (RelA/SpoT)"/>
    <property type="match status" value="1"/>
</dbReference>
<dbReference type="GO" id="GO:0008728">
    <property type="term" value="F:GTP diphosphokinase activity"/>
    <property type="evidence" value="ECO:0007669"/>
    <property type="project" value="TreeGrafter"/>
</dbReference>